<dbReference type="Pfam" id="PF00356">
    <property type="entry name" value="LacI"/>
    <property type="match status" value="1"/>
</dbReference>
<dbReference type="InterPro" id="IPR046335">
    <property type="entry name" value="LacI/GalR-like_sensor"/>
</dbReference>
<evidence type="ECO:0000256" key="2">
    <source>
        <dbReference type="ARBA" id="ARBA00023125"/>
    </source>
</evidence>
<dbReference type="PANTHER" id="PTHR30146">
    <property type="entry name" value="LACI-RELATED TRANSCRIPTIONAL REPRESSOR"/>
    <property type="match status" value="1"/>
</dbReference>
<comment type="caution">
    <text evidence="5">The sequence shown here is derived from an EMBL/GenBank/DDBJ whole genome shotgun (WGS) entry which is preliminary data.</text>
</comment>
<evidence type="ECO:0000313" key="6">
    <source>
        <dbReference type="Proteomes" id="UP000326979"/>
    </source>
</evidence>
<feature type="domain" description="HTH lacI-type" evidence="4">
    <location>
        <begin position="47"/>
        <end position="103"/>
    </location>
</feature>
<dbReference type="OrthoDB" id="3288692at2"/>
<organism evidence="5 6">
    <name type="scientific">Streptomyces phyllanthi</name>
    <dbReference type="NCBI Taxonomy" id="1803180"/>
    <lineage>
        <taxon>Bacteria</taxon>
        <taxon>Bacillati</taxon>
        <taxon>Actinomycetota</taxon>
        <taxon>Actinomycetes</taxon>
        <taxon>Kitasatosporales</taxon>
        <taxon>Streptomycetaceae</taxon>
        <taxon>Streptomyces</taxon>
    </lineage>
</organism>
<dbReference type="PRINTS" id="PR00036">
    <property type="entry name" value="HTHLACI"/>
</dbReference>
<dbReference type="GO" id="GO:0000976">
    <property type="term" value="F:transcription cis-regulatory region binding"/>
    <property type="evidence" value="ECO:0007669"/>
    <property type="project" value="TreeGrafter"/>
</dbReference>
<dbReference type="EMBL" id="VJZE01000263">
    <property type="protein sequence ID" value="MPY43840.1"/>
    <property type="molecule type" value="Genomic_DNA"/>
</dbReference>
<dbReference type="InterPro" id="IPR000843">
    <property type="entry name" value="HTH_LacI"/>
</dbReference>
<dbReference type="InterPro" id="IPR028082">
    <property type="entry name" value="Peripla_BP_I"/>
</dbReference>
<protein>
    <submittedName>
        <fullName evidence="5">LacI family transcriptional regulator</fullName>
    </submittedName>
</protein>
<evidence type="ECO:0000256" key="1">
    <source>
        <dbReference type="ARBA" id="ARBA00023015"/>
    </source>
</evidence>
<keyword evidence="1" id="KW-0805">Transcription regulation</keyword>
<keyword evidence="2" id="KW-0238">DNA-binding</keyword>
<dbReference type="Proteomes" id="UP000326979">
    <property type="component" value="Unassembled WGS sequence"/>
</dbReference>
<evidence type="ECO:0000256" key="3">
    <source>
        <dbReference type="ARBA" id="ARBA00023163"/>
    </source>
</evidence>
<dbReference type="Gene3D" id="1.10.260.40">
    <property type="entry name" value="lambda repressor-like DNA-binding domains"/>
    <property type="match status" value="1"/>
</dbReference>
<gene>
    <name evidence="5" type="ORF">FNH04_29260</name>
</gene>
<dbReference type="CDD" id="cd01392">
    <property type="entry name" value="HTH_LacI"/>
    <property type="match status" value="1"/>
</dbReference>
<keyword evidence="3" id="KW-0804">Transcription</keyword>
<dbReference type="GO" id="GO:0003700">
    <property type="term" value="F:DNA-binding transcription factor activity"/>
    <property type="evidence" value="ECO:0007669"/>
    <property type="project" value="TreeGrafter"/>
</dbReference>
<reference evidence="5 6" key="1">
    <citation type="submission" date="2019-07" db="EMBL/GenBank/DDBJ databases">
        <title>New species of Amycolatopsis and Streptomyces.</title>
        <authorList>
            <person name="Duangmal K."/>
            <person name="Teo W.F.A."/>
            <person name="Lipun K."/>
        </authorList>
    </citation>
    <scope>NUCLEOTIDE SEQUENCE [LARGE SCALE GENOMIC DNA]</scope>
    <source>
        <strain evidence="5 6">TISTR 2346</strain>
    </source>
</reference>
<keyword evidence="6" id="KW-1185">Reference proteome</keyword>
<dbReference type="PANTHER" id="PTHR30146:SF153">
    <property type="entry name" value="LACTOSE OPERON REPRESSOR"/>
    <property type="match status" value="1"/>
</dbReference>
<dbReference type="PROSITE" id="PS00356">
    <property type="entry name" value="HTH_LACI_1"/>
    <property type="match status" value="1"/>
</dbReference>
<dbReference type="SUPFAM" id="SSF47413">
    <property type="entry name" value="lambda repressor-like DNA-binding domains"/>
    <property type="match status" value="1"/>
</dbReference>
<dbReference type="Gene3D" id="3.40.50.2300">
    <property type="match status" value="2"/>
</dbReference>
<evidence type="ECO:0000259" key="4">
    <source>
        <dbReference type="PROSITE" id="PS50932"/>
    </source>
</evidence>
<dbReference type="InterPro" id="IPR010982">
    <property type="entry name" value="Lambda_DNA-bd_dom_sf"/>
</dbReference>
<dbReference type="SUPFAM" id="SSF53822">
    <property type="entry name" value="Periplasmic binding protein-like I"/>
    <property type="match status" value="1"/>
</dbReference>
<proteinExistence type="predicted"/>
<dbReference type="PROSITE" id="PS50932">
    <property type="entry name" value="HTH_LACI_2"/>
    <property type="match status" value="1"/>
</dbReference>
<dbReference type="SMART" id="SM00354">
    <property type="entry name" value="HTH_LACI"/>
    <property type="match status" value="1"/>
</dbReference>
<accession>A0A5N8W8N8</accession>
<dbReference type="AlphaFoldDB" id="A0A5N8W8N8"/>
<sequence>MVDRLLERRSSALQHGKDLAHTALSSAYPGWSRRRGAGRVGAGVRRPTIRDVAKLSGVSVATVSYVLNGKESQTISEETKRRVAAAVSDLGYVRNPVGTALRRGHSNVVLVVLDPTFVGDVSERWNGAVVGALSNLGYTVVTHTLLQEAEAVKVVAALQPVGVALFAFVTVRTCEEMRAAGVRHVFGFPAAEGDPEAADRPWERAIGRAQVAHLVERGCERVRYAFPEPSSRRVVAEHRLQGVREECERRGMPQPEVFTLPLDRQQAVTALSALGRAPGSAICAADDRHGLAVLAAAADLGWRVPSDVAVIGAEDTVEGRLALPPLTTARLVDADRLKGVRVWLEAELNGHRTPLGRTIWESAASAEVVVRRST</sequence>
<evidence type="ECO:0000313" key="5">
    <source>
        <dbReference type="EMBL" id="MPY43840.1"/>
    </source>
</evidence>
<name>A0A5N8W8N8_9ACTN</name>
<dbReference type="Pfam" id="PF13377">
    <property type="entry name" value="Peripla_BP_3"/>
    <property type="match status" value="1"/>
</dbReference>